<feature type="domain" description="F-box" evidence="1">
    <location>
        <begin position="28"/>
        <end position="59"/>
    </location>
</feature>
<dbReference type="InterPro" id="IPR036047">
    <property type="entry name" value="F-box-like_dom_sf"/>
</dbReference>
<proteinExistence type="predicted"/>
<evidence type="ECO:0000313" key="2">
    <source>
        <dbReference type="EMBL" id="VWO99672.1"/>
    </source>
</evidence>
<organism evidence="2">
    <name type="scientific">Ganoderma boninense</name>
    <dbReference type="NCBI Taxonomy" id="34458"/>
    <lineage>
        <taxon>Eukaryota</taxon>
        <taxon>Fungi</taxon>
        <taxon>Dikarya</taxon>
        <taxon>Basidiomycota</taxon>
        <taxon>Agaricomycotina</taxon>
        <taxon>Agaricomycetes</taxon>
        <taxon>Polyporales</taxon>
        <taxon>Polyporaceae</taxon>
        <taxon>Ganoderma</taxon>
    </lineage>
</organism>
<name>A0A5K1K1Z3_9APHY</name>
<dbReference type="Gene3D" id="1.20.1280.50">
    <property type="match status" value="1"/>
</dbReference>
<gene>
    <name evidence="2" type="primary">Q12634</name>
</gene>
<dbReference type="EC" id="1.1.1.252" evidence="2"/>
<evidence type="ECO:0000259" key="1">
    <source>
        <dbReference type="Pfam" id="PF12937"/>
    </source>
</evidence>
<protein>
    <submittedName>
        <fullName evidence="2">Tetrahydroxynaphthalene reductase (THNR))</fullName>
        <ecNumber evidence="2">1.1.1.252</ecNumber>
    </submittedName>
</protein>
<reference evidence="2" key="1">
    <citation type="submission" date="2019-10" db="EMBL/GenBank/DDBJ databases">
        <authorList>
            <person name="Nor Muhammad N."/>
        </authorList>
    </citation>
    <scope>NUCLEOTIDE SEQUENCE</scope>
</reference>
<dbReference type="AlphaFoldDB" id="A0A5K1K1Z3"/>
<dbReference type="SUPFAM" id="SSF81383">
    <property type="entry name" value="F-box domain"/>
    <property type="match status" value="1"/>
</dbReference>
<dbReference type="CDD" id="cd09917">
    <property type="entry name" value="F-box_SF"/>
    <property type="match status" value="1"/>
</dbReference>
<dbReference type="InterPro" id="IPR001810">
    <property type="entry name" value="F-box_dom"/>
</dbReference>
<dbReference type="Pfam" id="PF12937">
    <property type="entry name" value="F-box-like"/>
    <property type="match status" value="1"/>
</dbReference>
<dbReference type="GO" id="GO:0047039">
    <property type="term" value="F:tetrahydroxynaphthalene reductase activity"/>
    <property type="evidence" value="ECO:0007669"/>
    <property type="project" value="UniProtKB-EC"/>
</dbReference>
<sequence>MGPCPTHFVSHFNLKSRRSPGISGLAVELVVLTFSFLDPQDIARCVRVCRYFADLIRSEVFLQYQIELARNGMVDCASSTLTMSERLQRLRKYSANFTNGVFDHETVDSHPEFLRRFRNLQWNYSTRPSISTSAIFGDMESSEYFLTNFTRGSSRAGVPARRWLMPVGTPGDHTRWMRSWAMDRAQDLLVTVEEANTNVQMFRLFEVRFCSLSGSETVRTDHPAAALPCVQVSPALGNDDMLQIDNLSLSIAAPYVVWKLITIHGQAQNCSIETFDWKAGQFVSRIDLGMQRAEMVLLDDTHVVVLPENAEWLPSQQIHIYSLSPPAASRPLATLQLPDLPLTPGERVVSYQLITSRHPPDPEAHFTADLSQSMIVLTQYIRGQDGEYVSHLLMPCSKLLAQAKLAADTARDSPAPSDSDSNELPIPVPWQAWGARGCLRLRVRPAHPEWVNHTSLIPWGSRMPVVAFHGSSPAVYVIDLNPSVARHARTLRDALSSSSDSESDSEAKGTATAIVEDVEAALPGVFDLGCAATPYVVYRFAVPNCLGGAAMRVVRMSMTGFTILADGGGRSGEVEETWTV</sequence>
<accession>A0A5K1K1Z3</accession>
<keyword evidence="2" id="KW-0560">Oxidoreductase</keyword>
<dbReference type="EMBL" id="LR727810">
    <property type="protein sequence ID" value="VWO99672.1"/>
    <property type="molecule type" value="Genomic_DNA"/>
</dbReference>